<dbReference type="Gene3D" id="3.90.245.10">
    <property type="entry name" value="Ribonucleoside hydrolase-like"/>
    <property type="match status" value="1"/>
</dbReference>
<dbReference type="AlphaFoldDB" id="A0A9W7H359"/>
<dbReference type="InterPro" id="IPR036452">
    <property type="entry name" value="Ribo_hydro-like"/>
</dbReference>
<evidence type="ECO:0000313" key="2">
    <source>
        <dbReference type="Proteomes" id="UP001165190"/>
    </source>
</evidence>
<dbReference type="OrthoDB" id="5783963at2759"/>
<dbReference type="EMBL" id="BSYR01000007">
    <property type="protein sequence ID" value="GMI69822.1"/>
    <property type="molecule type" value="Genomic_DNA"/>
</dbReference>
<comment type="caution">
    <text evidence="1">The sequence shown here is derived from an EMBL/GenBank/DDBJ whole genome shotgun (WGS) entry which is preliminary data.</text>
</comment>
<evidence type="ECO:0000313" key="1">
    <source>
        <dbReference type="EMBL" id="GMI69822.1"/>
    </source>
</evidence>
<reference evidence="1" key="1">
    <citation type="submission" date="2023-05" db="EMBL/GenBank/DDBJ databases">
        <title>Genome and transcriptome analyses reveal genes involved in the formation of fine ridges on petal epidermal cells in Hibiscus trionum.</title>
        <authorList>
            <person name="Koshimizu S."/>
            <person name="Masuda S."/>
            <person name="Ishii T."/>
            <person name="Shirasu K."/>
            <person name="Hoshino A."/>
            <person name="Arita M."/>
        </authorList>
    </citation>
    <scope>NUCLEOTIDE SEQUENCE</scope>
    <source>
        <strain evidence="1">Hamamatsu line</strain>
    </source>
</reference>
<dbReference type="GO" id="GO:0016799">
    <property type="term" value="F:hydrolase activity, hydrolyzing N-glycosyl compounds"/>
    <property type="evidence" value="ECO:0007669"/>
    <property type="project" value="InterPro"/>
</dbReference>
<dbReference type="SUPFAM" id="SSF53590">
    <property type="entry name" value="Nucleoside hydrolase"/>
    <property type="match status" value="1"/>
</dbReference>
<dbReference type="PANTHER" id="PTHR46692">
    <property type="entry name" value="INOSINE-URIDINE PREFERRING NUCLEOSIDE HYDROLASE FAMILY PROTEIN"/>
    <property type="match status" value="1"/>
</dbReference>
<keyword evidence="2" id="KW-1185">Reference proteome</keyword>
<keyword evidence="1" id="KW-0378">Hydrolase</keyword>
<dbReference type="PANTHER" id="PTHR46692:SF1">
    <property type="entry name" value="NUCLEOSIDE HYDROLASE 3-RELATED"/>
    <property type="match status" value="1"/>
</dbReference>
<protein>
    <submittedName>
        <fullName evidence="1">Nucleoside hydrolase 3</fullName>
    </submittedName>
</protein>
<accession>A0A9W7H359</accession>
<sequence>MLARPASQACVVILVFHSGIPITIVPLDATNTIPITEEFFMAFEASQGTYEAEYCFRSLKTKIAPHSADKSGTYIYSINGIHELNCRYGISDGSNPFFDNLTVPKFKLKKDGVHSGHAQTGLREPFCFVENGKGKCKDGYTMEVTGPDAVQVLVATKAKPNPDVDSKLDRQFFIRFLDVLNRP</sequence>
<dbReference type="Proteomes" id="UP001165190">
    <property type="component" value="Unassembled WGS sequence"/>
</dbReference>
<gene>
    <name evidence="1" type="ORF">HRI_000651500</name>
</gene>
<proteinExistence type="predicted"/>
<organism evidence="1 2">
    <name type="scientific">Hibiscus trionum</name>
    <name type="common">Flower of an hour</name>
    <dbReference type="NCBI Taxonomy" id="183268"/>
    <lineage>
        <taxon>Eukaryota</taxon>
        <taxon>Viridiplantae</taxon>
        <taxon>Streptophyta</taxon>
        <taxon>Embryophyta</taxon>
        <taxon>Tracheophyta</taxon>
        <taxon>Spermatophyta</taxon>
        <taxon>Magnoliopsida</taxon>
        <taxon>eudicotyledons</taxon>
        <taxon>Gunneridae</taxon>
        <taxon>Pentapetalae</taxon>
        <taxon>rosids</taxon>
        <taxon>malvids</taxon>
        <taxon>Malvales</taxon>
        <taxon>Malvaceae</taxon>
        <taxon>Malvoideae</taxon>
        <taxon>Hibiscus</taxon>
    </lineage>
</organism>
<name>A0A9W7H359_HIBTR</name>